<dbReference type="InterPro" id="IPR020568">
    <property type="entry name" value="Ribosomal_Su5_D2-typ_SF"/>
</dbReference>
<keyword evidence="13 14" id="KW-0456">Lyase</keyword>
<organism evidence="18 19">
    <name type="scientific">Thlaspi arvense</name>
    <name type="common">Field penny-cress</name>
    <dbReference type="NCBI Taxonomy" id="13288"/>
    <lineage>
        <taxon>Eukaryota</taxon>
        <taxon>Viridiplantae</taxon>
        <taxon>Streptophyta</taxon>
        <taxon>Embryophyta</taxon>
        <taxon>Tracheophyta</taxon>
        <taxon>Spermatophyta</taxon>
        <taxon>Magnoliopsida</taxon>
        <taxon>eudicotyledons</taxon>
        <taxon>Gunneridae</taxon>
        <taxon>Pentapetalae</taxon>
        <taxon>rosids</taxon>
        <taxon>malvids</taxon>
        <taxon>Brassicales</taxon>
        <taxon>Brassicaceae</taxon>
        <taxon>Thlaspideae</taxon>
        <taxon>Thlaspi</taxon>
    </lineage>
</organism>
<dbReference type="PANTHER" id="PTHR10977:SF3">
    <property type="entry name" value="DIPHOSPHOMEVALONATE DECARBOXYLASE"/>
    <property type="match status" value="1"/>
</dbReference>
<evidence type="ECO:0000256" key="11">
    <source>
        <dbReference type="ARBA" id="ARBA00023166"/>
    </source>
</evidence>
<evidence type="ECO:0000313" key="19">
    <source>
        <dbReference type="Proteomes" id="UP000836841"/>
    </source>
</evidence>
<keyword evidence="6 14" id="KW-0067">ATP-binding</keyword>
<dbReference type="AlphaFoldDB" id="A0AAU9S6Z8"/>
<comment type="subcellular location">
    <subcellularLocation>
        <location evidence="1">Peroxisome</location>
    </subcellularLocation>
</comment>
<evidence type="ECO:0000256" key="15">
    <source>
        <dbReference type="RuleBase" id="RU363086"/>
    </source>
</evidence>
<accession>A0AAU9S6Z8</accession>
<name>A0AAU9S6Z8_THLAR</name>
<protein>
    <recommendedName>
        <fullName evidence="3 14">Diphosphomevalonate decarboxylase</fullName>
        <ecNumber evidence="3 14">4.1.1.33</ecNumber>
    </recommendedName>
</protein>
<evidence type="ECO:0000313" key="18">
    <source>
        <dbReference type="EMBL" id="CAH2058794.1"/>
    </source>
</evidence>
<evidence type="ECO:0000256" key="14">
    <source>
        <dbReference type="PIRNR" id="PIRNR015950"/>
    </source>
</evidence>
<dbReference type="Pfam" id="PF22700">
    <property type="entry name" value="MVD-like_N"/>
    <property type="match status" value="1"/>
</dbReference>
<reference evidence="18 19" key="1">
    <citation type="submission" date="2022-03" db="EMBL/GenBank/DDBJ databases">
        <authorList>
            <person name="Nunn A."/>
            <person name="Chopra R."/>
            <person name="Nunn A."/>
            <person name="Contreras Garrido A."/>
        </authorList>
    </citation>
    <scope>NUCLEOTIDE SEQUENCE [LARGE SCALE GENOMIC DNA]</scope>
</reference>
<dbReference type="Gene3D" id="3.30.230.10">
    <property type="match status" value="1"/>
</dbReference>
<dbReference type="FunFam" id="3.30.230.10:FF:000018">
    <property type="entry name" value="Diphosphomevalonate decarboxylase"/>
    <property type="match status" value="1"/>
</dbReference>
<dbReference type="PIRSF" id="PIRSF015950">
    <property type="entry name" value="Mev_P_decrbx"/>
    <property type="match status" value="1"/>
</dbReference>
<proteinExistence type="inferred from homology"/>
<dbReference type="EMBL" id="OU466860">
    <property type="protein sequence ID" value="CAH2058794.1"/>
    <property type="molecule type" value="Genomic_DNA"/>
</dbReference>
<feature type="domain" description="Diphosphomevalonate decarboxylase-like N-terminal" evidence="17">
    <location>
        <begin position="15"/>
        <end position="188"/>
    </location>
</feature>
<dbReference type="InterPro" id="IPR053859">
    <property type="entry name" value="MVD-like_N"/>
</dbReference>
<evidence type="ECO:0000256" key="4">
    <source>
        <dbReference type="ARBA" id="ARBA00022516"/>
    </source>
</evidence>
<feature type="domain" description="Mvd1 C-terminal" evidence="16">
    <location>
        <begin position="202"/>
        <end position="397"/>
    </location>
</feature>
<dbReference type="SUPFAM" id="SSF54211">
    <property type="entry name" value="Ribosomal protein S5 domain 2-like"/>
    <property type="match status" value="1"/>
</dbReference>
<keyword evidence="5 14" id="KW-0547">Nucleotide-binding</keyword>
<keyword evidence="11 15" id="KW-1207">Sterol metabolism</keyword>
<dbReference type="InterPro" id="IPR005935">
    <property type="entry name" value="Mev_decarb"/>
</dbReference>
<dbReference type="InterPro" id="IPR029765">
    <property type="entry name" value="Mev_diP_decarb"/>
</dbReference>
<dbReference type="GO" id="GO:0004163">
    <property type="term" value="F:diphosphomevalonate decarboxylase activity"/>
    <property type="evidence" value="ECO:0007669"/>
    <property type="project" value="UniProtKB-UniRule"/>
</dbReference>
<comment type="similarity">
    <text evidence="2 14 15">Belongs to the diphosphomevalonate decarboxylase family.</text>
</comment>
<gene>
    <name evidence="18" type="ORF">TAV2_LOCUS13900</name>
</gene>
<evidence type="ECO:0000256" key="5">
    <source>
        <dbReference type="ARBA" id="ARBA00022741"/>
    </source>
</evidence>
<dbReference type="Gene3D" id="3.30.70.890">
    <property type="entry name" value="GHMP kinase, C-terminal domain"/>
    <property type="match status" value="1"/>
</dbReference>
<dbReference type="Proteomes" id="UP000836841">
    <property type="component" value="Chromosome 4"/>
</dbReference>
<evidence type="ECO:0000259" key="17">
    <source>
        <dbReference type="Pfam" id="PF22700"/>
    </source>
</evidence>
<dbReference type="InterPro" id="IPR041431">
    <property type="entry name" value="Mvd1_C"/>
</dbReference>
<dbReference type="PANTHER" id="PTHR10977">
    <property type="entry name" value="DIPHOSPHOMEVALONATE DECARBOXYLASE"/>
    <property type="match status" value="1"/>
</dbReference>
<dbReference type="GO" id="GO:0019287">
    <property type="term" value="P:isopentenyl diphosphate biosynthetic process, mevalonate pathway"/>
    <property type="evidence" value="ECO:0007669"/>
    <property type="project" value="UniProtKB-UniRule"/>
</dbReference>
<sequence length="414" mass="45764">MAEEKWVLMVTAQTPTNIAVIKYWGKRDEVRILPINDSISVTLDPDHLCTLTTVAVSPAFDRDRMWLNGKEISLSGSRYQNSLREIRSRGDDVEDEAKGIKIAKKDWEKLHLHIASYNNFPTAAGLASSAAGFACLVFALAKLMNVHEDPSQLSAIARQGSGSACRSLFGGFVKWNMGNKEDGSDSVAVQLADEKHWDDLVIIIAVVSSREKETSSTSGMRESVETSLLLQHRAKEVVPVRMLQMEEAIKNRDFTSFTKLTCSDSNQFHAVCMDTSPPIFYMNDTSHRIISLVEKWNRTVGTPEIAYTFDAGPNAVLIARSRKVAVELLQGLLYCFPPKPDTDMKSYVLGDTSIVKEAGLERGGEAPQEIKDKIGSQDQKGEVSYFICSRPGKGPVVLQDQTQALLHPETGLPK</sequence>
<dbReference type="GO" id="GO:0005777">
    <property type="term" value="C:peroxisome"/>
    <property type="evidence" value="ECO:0007669"/>
    <property type="project" value="UniProtKB-SubCell"/>
</dbReference>
<keyword evidence="9 14" id="KW-0443">Lipid metabolism</keyword>
<keyword evidence="7 15" id="KW-0752">Steroid biosynthesis</keyword>
<evidence type="ECO:0000256" key="10">
    <source>
        <dbReference type="ARBA" id="ARBA00023140"/>
    </source>
</evidence>
<dbReference type="GO" id="GO:0005829">
    <property type="term" value="C:cytosol"/>
    <property type="evidence" value="ECO:0007669"/>
    <property type="project" value="InterPro"/>
</dbReference>
<evidence type="ECO:0000256" key="6">
    <source>
        <dbReference type="ARBA" id="ARBA00022840"/>
    </source>
</evidence>
<dbReference type="GO" id="GO:0016126">
    <property type="term" value="P:sterol biosynthetic process"/>
    <property type="evidence" value="ECO:0007669"/>
    <property type="project" value="UniProtKB-KW"/>
</dbReference>
<dbReference type="FunFam" id="3.30.70.890:FF:000005">
    <property type="entry name" value="Diphosphomevalonate decarboxylase"/>
    <property type="match status" value="1"/>
</dbReference>
<evidence type="ECO:0000256" key="7">
    <source>
        <dbReference type="ARBA" id="ARBA00022955"/>
    </source>
</evidence>
<keyword evidence="12 15" id="KW-0753">Steroid metabolism</keyword>
<evidence type="ECO:0000256" key="1">
    <source>
        <dbReference type="ARBA" id="ARBA00004275"/>
    </source>
</evidence>
<evidence type="ECO:0000256" key="13">
    <source>
        <dbReference type="ARBA" id="ARBA00023239"/>
    </source>
</evidence>
<keyword evidence="19" id="KW-1185">Reference proteome</keyword>
<dbReference type="Pfam" id="PF18376">
    <property type="entry name" value="MDD_C"/>
    <property type="match status" value="1"/>
</dbReference>
<evidence type="ECO:0000256" key="3">
    <source>
        <dbReference type="ARBA" id="ARBA00012296"/>
    </source>
</evidence>
<keyword evidence="4 15" id="KW-0444">Lipid biosynthesis</keyword>
<keyword evidence="10" id="KW-0576">Peroxisome</keyword>
<dbReference type="EC" id="4.1.1.33" evidence="3 14"/>
<evidence type="ECO:0000256" key="9">
    <source>
        <dbReference type="ARBA" id="ARBA00023098"/>
    </source>
</evidence>
<evidence type="ECO:0000259" key="16">
    <source>
        <dbReference type="Pfam" id="PF18376"/>
    </source>
</evidence>
<dbReference type="SUPFAM" id="SSF55060">
    <property type="entry name" value="GHMP Kinase, C-terminal domain"/>
    <property type="match status" value="1"/>
</dbReference>
<dbReference type="InterPro" id="IPR014721">
    <property type="entry name" value="Ribsml_uS5_D2-typ_fold_subgr"/>
</dbReference>
<dbReference type="InterPro" id="IPR036554">
    <property type="entry name" value="GHMP_kinase_C_sf"/>
</dbReference>
<evidence type="ECO:0000256" key="2">
    <source>
        <dbReference type="ARBA" id="ARBA00008831"/>
    </source>
</evidence>
<dbReference type="NCBIfam" id="TIGR01240">
    <property type="entry name" value="mevDPdecarb"/>
    <property type="match status" value="1"/>
</dbReference>
<comment type="function">
    <text evidence="15">Performs the first committed step in the biosynthesis of isoprene-containing compounds such as sterols and terpenoids.</text>
</comment>
<evidence type="ECO:0000256" key="12">
    <source>
        <dbReference type="ARBA" id="ARBA00023221"/>
    </source>
</evidence>
<keyword evidence="8 15" id="KW-0756">Sterol biosynthesis</keyword>
<evidence type="ECO:0000256" key="8">
    <source>
        <dbReference type="ARBA" id="ARBA00023011"/>
    </source>
</evidence>
<comment type="catalytic activity">
    <reaction evidence="14 15">
        <text>(R)-5-diphosphomevalonate + ATP = isopentenyl diphosphate + ADP + phosphate + CO2</text>
        <dbReference type="Rhea" id="RHEA:23732"/>
        <dbReference type="ChEBI" id="CHEBI:16526"/>
        <dbReference type="ChEBI" id="CHEBI:30616"/>
        <dbReference type="ChEBI" id="CHEBI:43474"/>
        <dbReference type="ChEBI" id="CHEBI:57557"/>
        <dbReference type="ChEBI" id="CHEBI:128769"/>
        <dbReference type="ChEBI" id="CHEBI:456216"/>
        <dbReference type="EC" id="4.1.1.33"/>
    </reaction>
</comment>
<dbReference type="GO" id="GO:0005524">
    <property type="term" value="F:ATP binding"/>
    <property type="evidence" value="ECO:0007669"/>
    <property type="project" value="UniProtKB-UniRule"/>
</dbReference>